<accession>A0A6P2C2B3</accession>
<dbReference type="AlphaFoldDB" id="A0A6P2C2B3"/>
<protein>
    <submittedName>
        <fullName evidence="1">Uncharacterized protein</fullName>
    </submittedName>
</protein>
<name>A0A6P2C2B3_9ACTN</name>
<evidence type="ECO:0000313" key="1">
    <source>
        <dbReference type="EMBL" id="TVZ05310.1"/>
    </source>
</evidence>
<dbReference type="Proteomes" id="UP000460272">
    <property type="component" value="Unassembled WGS sequence"/>
</dbReference>
<gene>
    <name evidence="1" type="ORF">EAS64_12100</name>
</gene>
<evidence type="ECO:0000313" key="2">
    <source>
        <dbReference type="Proteomes" id="UP000460272"/>
    </source>
</evidence>
<sequence length="93" mass="10014">MFRRNAIGEEVRGPEDLRFTDPTIPVRSCCCLARPAVKVSMPPTAGRPHSVDLWLCGHHYRASVAALVGAGAVIEDLVPPESLPQDDRVVAPA</sequence>
<dbReference type="RefSeq" id="WP_145853013.1">
    <property type="nucleotide sequence ID" value="NZ_RPFW01000002.1"/>
</dbReference>
<dbReference type="EMBL" id="RPFW01000002">
    <property type="protein sequence ID" value="TVZ05310.1"/>
    <property type="molecule type" value="Genomic_DNA"/>
</dbReference>
<keyword evidence="2" id="KW-1185">Reference proteome</keyword>
<organism evidence="1 2">
    <name type="scientific">Trebonia kvetii</name>
    <dbReference type="NCBI Taxonomy" id="2480626"/>
    <lineage>
        <taxon>Bacteria</taxon>
        <taxon>Bacillati</taxon>
        <taxon>Actinomycetota</taxon>
        <taxon>Actinomycetes</taxon>
        <taxon>Streptosporangiales</taxon>
        <taxon>Treboniaceae</taxon>
        <taxon>Trebonia</taxon>
    </lineage>
</organism>
<comment type="caution">
    <text evidence="1">The sequence shown here is derived from an EMBL/GenBank/DDBJ whole genome shotgun (WGS) entry which is preliminary data.</text>
</comment>
<dbReference type="OrthoDB" id="3483176at2"/>
<proteinExistence type="predicted"/>
<reference evidence="1 2" key="1">
    <citation type="submission" date="2018-11" db="EMBL/GenBank/DDBJ databases">
        <title>Trebonia kvetii gen.nov., sp.nov., a novel acidophilic actinobacterium, and proposal of the new actinobacterial family Treboniaceae fam. nov.</title>
        <authorList>
            <person name="Rapoport D."/>
            <person name="Sagova-Mareckova M."/>
            <person name="Sedlacek I."/>
            <person name="Provaznik J."/>
            <person name="Kralova S."/>
            <person name="Pavlinic D."/>
            <person name="Benes V."/>
            <person name="Kopecky J."/>
        </authorList>
    </citation>
    <scope>NUCLEOTIDE SEQUENCE [LARGE SCALE GENOMIC DNA]</scope>
    <source>
        <strain evidence="1 2">15Tr583</strain>
    </source>
</reference>